<comment type="caution">
    <text evidence="2">The sequence shown here is derived from an EMBL/GenBank/DDBJ whole genome shotgun (WGS) entry which is preliminary data.</text>
</comment>
<feature type="compositionally biased region" description="Basic and acidic residues" evidence="1">
    <location>
        <begin position="43"/>
        <end position="54"/>
    </location>
</feature>
<feature type="region of interest" description="Disordered" evidence="1">
    <location>
        <begin position="32"/>
        <end position="60"/>
    </location>
</feature>
<accession>A0A427BC68</accession>
<reference evidence="2 3" key="1">
    <citation type="journal article" date="2014" name="Agronomy (Basel)">
        <title>A Draft Genome Sequence for Ensete ventricosum, the Drought-Tolerant Tree Against Hunger.</title>
        <authorList>
            <person name="Harrison J."/>
            <person name="Moore K.A."/>
            <person name="Paszkiewicz K."/>
            <person name="Jones T."/>
            <person name="Grant M."/>
            <person name="Ambacheew D."/>
            <person name="Muzemil S."/>
            <person name="Studholme D.J."/>
        </authorList>
    </citation>
    <scope>NUCLEOTIDE SEQUENCE [LARGE SCALE GENOMIC DNA]</scope>
</reference>
<feature type="region of interest" description="Disordered" evidence="1">
    <location>
        <begin position="89"/>
        <end position="111"/>
    </location>
</feature>
<sequence length="175" mass="19386">MQKAIKLHRCTNIETKKKHCSLHCEQKTSSEGELNYGVIHPSPGDDRHEDKKHEEEEDDSFRRRLYQADGTAPRSACCTTVSFLSAPPYPQGAAHVSFTTHENGRRSRRGDAKPFEFVAGEADKLSICFGVKRVPQQRSTRDDLGMGVIDDVSRRAQEGAPNALGPGAQGHDLET</sequence>
<evidence type="ECO:0000313" key="3">
    <source>
        <dbReference type="Proteomes" id="UP000287651"/>
    </source>
</evidence>
<protein>
    <submittedName>
        <fullName evidence="2">Uncharacterized protein</fullName>
    </submittedName>
</protein>
<evidence type="ECO:0000313" key="2">
    <source>
        <dbReference type="EMBL" id="RRT85976.1"/>
    </source>
</evidence>
<name>A0A427BC68_ENSVE</name>
<feature type="region of interest" description="Disordered" evidence="1">
    <location>
        <begin position="152"/>
        <end position="175"/>
    </location>
</feature>
<dbReference type="AlphaFoldDB" id="A0A427BC68"/>
<feature type="compositionally biased region" description="Basic and acidic residues" evidence="1">
    <location>
        <begin position="102"/>
        <end position="111"/>
    </location>
</feature>
<gene>
    <name evidence="2" type="ORF">B296_00000595</name>
</gene>
<dbReference type="Proteomes" id="UP000287651">
    <property type="component" value="Unassembled WGS sequence"/>
</dbReference>
<evidence type="ECO:0000256" key="1">
    <source>
        <dbReference type="SAM" id="MobiDB-lite"/>
    </source>
</evidence>
<proteinExistence type="predicted"/>
<dbReference type="EMBL" id="AMZH03000032">
    <property type="protein sequence ID" value="RRT85976.1"/>
    <property type="molecule type" value="Genomic_DNA"/>
</dbReference>
<organism evidence="2 3">
    <name type="scientific">Ensete ventricosum</name>
    <name type="common">Abyssinian banana</name>
    <name type="synonym">Musa ensete</name>
    <dbReference type="NCBI Taxonomy" id="4639"/>
    <lineage>
        <taxon>Eukaryota</taxon>
        <taxon>Viridiplantae</taxon>
        <taxon>Streptophyta</taxon>
        <taxon>Embryophyta</taxon>
        <taxon>Tracheophyta</taxon>
        <taxon>Spermatophyta</taxon>
        <taxon>Magnoliopsida</taxon>
        <taxon>Liliopsida</taxon>
        <taxon>Zingiberales</taxon>
        <taxon>Musaceae</taxon>
        <taxon>Ensete</taxon>
    </lineage>
</organism>